<evidence type="ECO:0000313" key="1">
    <source>
        <dbReference type="EMBL" id="ATZ59212.1"/>
    </source>
</evidence>
<protein>
    <submittedName>
        <fullName evidence="1">Uncharacterized protein</fullName>
    </submittedName>
</protein>
<sequence>MALNPVLVIKVMDGNSVGVRARLKDDYVEHEIVLNSVLAYYWANDFPPVVKFLELFESVIKRTINELMPHKNLNLKYEVKADAKLEDASEIEINLIEVEADGIGFKIDGKQLILQGFRNTDNSELTDFKFNESFDKKIETPDIVLKKYEEMKNK</sequence>
<name>A0A2H4U518_METSM</name>
<gene>
    <name evidence="1" type="ORF">BK798_01695</name>
</gene>
<dbReference type="GeneID" id="71694773"/>
<dbReference type="AlphaFoldDB" id="A0A2H4U518"/>
<accession>A0A2H4U518</accession>
<dbReference type="RefSeq" id="WP_004032233.1">
    <property type="nucleotide sequence ID" value="NZ_AP025586.1"/>
</dbReference>
<evidence type="ECO:0000313" key="2">
    <source>
        <dbReference type="Proteomes" id="UP000232133"/>
    </source>
</evidence>
<reference evidence="1 2" key="1">
    <citation type="submission" date="2016-10" db="EMBL/GenBank/DDBJ databases">
        <authorList>
            <person name="Varghese N."/>
        </authorList>
    </citation>
    <scope>NUCLEOTIDE SEQUENCE [LARGE SCALE GENOMIC DNA]</scope>
    <source>
        <strain evidence="1 2">KB11</strain>
    </source>
</reference>
<proteinExistence type="predicted"/>
<organism evidence="1 2">
    <name type="scientific">Methanobrevibacter smithii</name>
    <dbReference type="NCBI Taxonomy" id="2173"/>
    <lineage>
        <taxon>Archaea</taxon>
        <taxon>Methanobacteriati</taxon>
        <taxon>Methanobacteriota</taxon>
        <taxon>Methanomada group</taxon>
        <taxon>Methanobacteria</taxon>
        <taxon>Methanobacteriales</taxon>
        <taxon>Methanobacteriaceae</taxon>
        <taxon>Methanobrevibacter</taxon>
    </lineage>
</organism>
<dbReference type="EMBL" id="CP017803">
    <property type="protein sequence ID" value="ATZ59212.1"/>
    <property type="molecule type" value="Genomic_DNA"/>
</dbReference>
<dbReference type="Proteomes" id="UP000232133">
    <property type="component" value="Chromosome"/>
</dbReference>